<sequence length="351" mass="39435">MCGDNAGVAAAPASQAPAQANDPIELVPEEGADDGASELGQSVASSSTSVTSSILGYRTENGRTYHKYKDGKYNIPNDETENDRLDLQHNLFLLTFDNTLGLAPPNDPGSKVGRVLDVGTGTGIWAVDFGEDHENAEVLGMDLSPSMPEYVPPNVKFEIDDLEEEWTYSRPFDYIHSRMMNSSIGDWKGYLKKAYDNLTPGGYVELQELDLFPRSDDGTLKDDDPLSKCIKLMYEASVIFGRPYQEIPPLVRVMEDLGYVDVKLNIFKWPSNGWPKDPKYKELGIWNNENFCEGFEGFCMAPFTRAHGWTREEVIVFLATVRKDLRDRSIHAYWPIYSLYGRKPTEEETAN</sequence>
<organism evidence="3 4">
    <name type="scientific">Colletotrichum asianum</name>
    <dbReference type="NCBI Taxonomy" id="702518"/>
    <lineage>
        <taxon>Eukaryota</taxon>
        <taxon>Fungi</taxon>
        <taxon>Dikarya</taxon>
        <taxon>Ascomycota</taxon>
        <taxon>Pezizomycotina</taxon>
        <taxon>Sordariomycetes</taxon>
        <taxon>Hypocreomycetidae</taxon>
        <taxon>Glomerellales</taxon>
        <taxon>Glomerellaceae</taxon>
        <taxon>Colletotrichum</taxon>
        <taxon>Colletotrichum gloeosporioides species complex</taxon>
    </lineage>
</organism>
<dbReference type="PANTHER" id="PTHR43591:SF24">
    <property type="entry name" value="2-METHOXY-6-POLYPRENYL-1,4-BENZOQUINOL METHYLASE, MITOCHONDRIAL"/>
    <property type="match status" value="1"/>
</dbReference>
<comment type="caution">
    <text evidence="3">The sequence shown here is derived from an EMBL/GenBank/DDBJ whole genome shotgun (WGS) entry which is preliminary data.</text>
</comment>
<dbReference type="CDD" id="cd02440">
    <property type="entry name" value="AdoMet_MTases"/>
    <property type="match status" value="1"/>
</dbReference>
<keyword evidence="4" id="KW-1185">Reference proteome</keyword>
<feature type="region of interest" description="Disordered" evidence="2">
    <location>
        <begin position="1"/>
        <end position="45"/>
    </location>
</feature>
<dbReference type="SUPFAM" id="SSF53335">
    <property type="entry name" value="S-adenosyl-L-methionine-dependent methyltransferases"/>
    <property type="match status" value="1"/>
</dbReference>
<name>A0A8H3WV16_9PEZI</name>
<evidence type="ECO:0008006" key="5">
    <source>
        <dbReference type="Google" id="ProtNLM"/>
    </source>
</evidence>
<gene>
    <name evidence="3" type="ORF">GQ607_000862</name>
</gene>
<accession>A0A8H3WV16</accession>
<evidence type="ECO:0000256" key="2">
    <source>
        <dbReference type="SAM" id="MobiDB-lite"/>
    </source>
</evidence>
<dbReference type="Proteomes" id="UP000434172">
    <property type="component" value="Unassembled WGS sequence"/>
</dbReference>
<dbReference type="Pfam" id="PF13489">
    <property type="entry name" value="Methyltransf_23"/>
    <property type="match status" value="1"/>
</dbReference>
<feature type="compositionally biased region" description="Acidic residues" evidence="2">
    <location>
        <begin position="27"/>
        <end position="36"/>
    </location>
</feature>
<reference evidence="3 4" key="1">
    <citation type="submission" date="2019-12" db="EMBL/GenBank/DDBJ databases">
        <title>A genome sequence resource for the geographically widespread anthracnose pathogen Colletotrichum asianum.</title>
        <authorList>
            <person name="Meng Y."/>
        </authorList>
    </citation>
    <scope>NUCLEOTIDE SEQUENCE [LARGE SCALE GENOMIC DNA]</scope>
    <source>
        <strain evidence="3 4">ICMP 18580</strain>
    </source>
</reference>
<proteinExistence type="inferred from homology"/>
<dbReference type="PANTHER" id="PTHR43591">
    <property type="entry name" value="METHYLTRANSFERASE"/>
    <property type="match status" value="1"/>
</dbReference>
<evidence type="ECO:0000313" key="3">
    <source>
        <dbReference type="EMBL" id="KAF0331742.1"/>
    </source>
</evidence>
<dbReference type="InterPro" id="IPR029063">
    <property type="entry name" value="SAM-dependent_MTases_sf"/>
</dbReference>
<protein>
    <recommendedName>
        <fullName evidence="5">Methyltransferase domain-containing protein</fullName>
    </recommendedName>
</protein>
<dbReference type="GO" id="GO:0008168">
    <property type="term" value="F:methyltransferase activity"/>
    <property type="evidence" value="ECO:0007669"/>
    <property type="project" value="TreeGrafter"/>
</dbReference>
<comment type="similarity">
    <text evidence="1">Belongs to the methyltransferase superfamily. LaeA methyltransferase family.</text>
</comment>
<feature type="compositionally biased region" description="Low complexity" evidence="2">
    <location>
        <begin position="9"/>
        <end position="20"/>
    </location>
</feature>
<evidence type="ECO:0000256" key="1">
    <source>
        <dbReference type="ARBA" id="ARBA00038158"/>
    </source>
</evidence>
<evidence type="ECO:0000313" key="4">
    <source>
        <dbReference type="Proteomes" id="UP000434172"/>
    </source>
</evidence>
<dbReference type="AlphaFoldDB" id="A0A8H3WV16"/>
<dbReference type="Gene3D" id="3.40.50.150">
    <property type="entry name" value="Vaccinia Virus protein VP39"/>
    <property type="match status" value="1"/>
</dbReference>
<dbReference type="OrthoDB" id="2013972at2759"/>
<dbReference type="EMBL" id="WOWK01000002">
    <property type="protein sequence ID" value="KAF0331742.1"/>
    <property type="molecule type" value="Genomic_DNA"/>
</dbReference>